<keyword evidence="3" id="KW-1185">Reference proteome</keyword>
<dbReference type="Proteomes" id="UP001159363">
    <property type="component" value="Chromosome 13"/>
</dbReference>
<reference evidence="2 3" key="1">
    <citation type="submission" date="2023-02" db="EMBL/GenBank/DDBJ databases">
        <title>LHISI_Scaffold_Assembly.</title>
        <authorList>
            <person name="Stuart O.P."/>
            <person name="Cleave R."/>
            <person name="Magrath M.J.L."/>
            <person name="Mikheyev A.S."/>
        </authorList>
    </citation>
    <scope>NUCLEOTIDE SEQUENCE [LARGE SCALE GENOMIC DNA]</scope>
    <source>
        <strain evidence="2">Daus_M_001</strain>
        <tissue evidence="2">Leg muscle</tissue>
    </source>
</reference>
<comment type="caution">
    <text evidence="2">The sequence shown here is derived from an EMBL/GenBank/DDBJ whole genome shotgun (WGS) entry which is preliminary data.</text>
</comment>
<sequence>MVEETCDISIHEQVTFCIRSVDENLTISEDFVGLYETPNTEGKTLFGIEKDILARLYLNIQNLRGQCYDGASAMNGKFKGLQKFVADLQPKAIHVHYAAHSLNLAVQDCLRHLPCMRDIMNLAKDFINTVRESLKSVQLFKNFREGEKIGLRPLYRTRWTIRASSIQQVLINFERLAEFF</sequence>
<dbReference type="Pfam" id="PF14291">
    <property type="entry name" value="DUF4371"/>
    <property type="match status" value="1"/>
</dbReference>
<proteinExistence type="predicted"/>
<evidence type="ECO:0000313" key="3">
    <source>
        <dbReference type="Proteomes" id="UP001159363"/>
    </source>
</evidence>
<protein>
    <recommendedName>
        <fullName evidence="1">DUF4371 domain-containing protein</fullName>
    </recommendedName>
</protein>
<gene>
    <name evidence="2" type="ORF">PR048_030363</name>
</gene>
<dbReference type="PANTHER" id="PTHR45749">
    <property type="match status" value="1"/>
</dbReference>
<dbReference type="InterPro" id="IPR012337">
    <property type="entry name" value="RNaseH-like_sf"/>
</dbReference>
<accession>A0ABQ9G8T6</accession>
<dbReference type="EMBL" id="JARBHB010000014">
    <property type="protein sequence ID" value="KAJ8868822.1"/>
    <property type="molecule type" value="Genomic_DNA"/>
</dbReference>
<dbReference type="PANTHER" id="PTHR45749:SF14">
    <property type="entry name" value="TTF-TYPE DOMAIN-CONTAINING PROTEIN"/>
    <property type="match status" value="1"/>
</dbReference>
<evidence type="ECO:0000259" key="1">
    <source>
        <dbReference type="Pfam" id="PF14291"/>
    </source>
</evidence>
<dbReference type="SUPFAM" id="SSF53098">
    <property type="entry name" value="Ribonuclease H-like"/>
    <property type="match status" value="1"/>
</dbReference>
<evidence type="ECO:0000313" key="2">
    <source>
        <dbReference type="EMBL" id="KAJ8868822.1"/>
    </source>
</evidence>
<organism evidence="2 3">
    <name type="scientific">Dryococelus australis</name>
    <dbReference type="NCBI Taxonomy" id="614101"/>
    <lineage>
        <taxon>Eukaryota</taxon>
        <taxon>Metazoa</taxon>
        <taxon>Ecdysozoa</taxon>
        <taxon>Arthropoda</taxon>
        <taxon>Hexapoda</taxon>
        <taxon>Insecta</taxon>
        <taxon>Pterygota</taxon>
        <taxon>Neoptera</taxon>
        <taxon>Polyneoptera</taxon>
        <taxon>Phasmatodea</taxon>
        <taxon>Verophasmatodea</taxon>
        <taxon>Anareolatae</taxon>
        <taxon>Phasmatidae</taxon>
        <taxon>Eurycanthinae</taxon>
        <taxon>Dryococelus</taxon>
    </lineage>
</organism>
<feature type="domain" description="DUF4371" evidence="1">
    <location>
        <begin position="1"/>
        <end position="80"/>
    </location>
</feature>
<name>A0ABQ9G8T6_9NEOP</name>
<dbReference type="InterPro" id="IPR025398">
    <property type="entry name" value="DUF4371"/>
</dbReference>